<feature type="region of interest" description="Disordered" evidence="2">
    <location>
        <begin position="241"/>
        <end position="369"/>
    </location>
</feature>
<evidence type="ECO:0000313" key="4">
    <source>
        <dbReference type="Proteomes" id="UP000823674"/>
    </source>
</evidence>
<comment type="caution">
    <text evidence="3">The sequence shown here is derived from an EMBL/GenBank/DDBJ whole genome shotgun (WGS) entry which is preliminary data.</text>
</comment>
<feature type="compositionally biased region" description="Acidic residues" evidence="2">
    <location>
        <begin position="65"/>
        <end position="75"/>
    </location>
</feature>
<keyword evidence="1" id="KW-0175">Coiled coil</keyword>
<gene>
    <name evidence="3" type="primary">A06g502830.1_BraROA</name>
    <name evidence="3" type="ORF">IGI04_022790</name>
</gene>
<sequence>MVSREEISPSSDRSIDQVALPPVRSDSKFGKGKGTVSGSSLPIDRSASRSHQSPSCDSDSRELSQEDVDGDCDIEDEGEILSAGASGDPVIERGVEGDSLVKGVRRDRAIEVDGILDGGAKDRSIGSTVKTCRLTPFSYRRDGAIGQLLDLPSKFARPSVVQGQNWGDVMPTHPQSWASLDRQRISRQQKRIAKVDWSPDVPCVTTTAKRMKLPLMGHIPKAYPSYSELLRTQLKGESFSSMTASEGNGAESQGAPAGGEAAIDERDIKALVPTTKETDVSTADAPDVSLKKKKKKKKNKSSDKVAIGSGDGKDLGEKDQVEGDHPTREVGGSNDPAETGLVGSFGVKRKEQADGNSLGPGGKVQKRLRSPSPLPLQEISLPASRLLPWGGSSPPSDRFLLASSERWTFGHDKDASFVSDPDACAELVRRIRGGVHLMPETPELAFPDGFAAFAQADMEAVVRKNQLILDYELSLRKMASDFAKAEAALVSKDAEIERSKRVALDKAKDMIAERNRYHREHKQDAERIKGLEGELESARGKIARLEAEKAEEAEKAKMTMEHVRQVHRRELTSEMSCIRAAATDRFDKFRRYIVDRDKREEKLALHSQAFGTLDGLGMLEEWGMPIPKKLKDILSTNEAKFKEELEGVIVEDITEQDLTVSSLPRLDRLQGSNQFGSIVEVADPAAASSSAYEALI</sequence>
<feature type="coiled-coil region" evidence="1">
    <location>
        <begin position="528"/>
        <end position="562"/>
    </location>
</feature>
<feature type="region of interest" description="Disordered" evidence="2">
    <location>
        <begin position="1"/>
        <end position="75"/>
    </location>
</feature>
<evidence type="ECO:0000313" key="3">
    <source>
        <dbReference type="EMBL" id="KAG5392827.1"/>
    </source>
</evidence>
<dbReference type="EMBL" id="JADBGQ010000006">
    <property type="protein sequence ID" value="KAG5392827.1"/>
    <property type="molecule type" value="Genomic_DNA"/>
</dbReference>
<evidence type="ECO:0000256" key="1">
    <source>
        <dbReference type="SAM" id="Coils"/>
    </source>
</evidence>
<organism evidence="3 4">
    <name type="scientific">Brassica rapa subsp. trilocularis</name>
    <dbReference type="NCBI Taxonomy" id="1813537"/>
    <lineage>
        <taxon>Eukaryota</taxon>
        <taxon>Viridiplantae</taxon>
        <taxon>Streptophyta</taxon>
        <taxon>Embryophyta</taxon>
        <taxon>Tracheophyta</taxon>
        <taxon>Spermatophyta</taxon>
        <taxon>Magnoliopsida</taxon>
        <taxon>eudicotyledons</taxon>
        <taxon>Gunneridae</taxon>
        <taxon>Pentapetalae</taxon>
        <taxon>rosids</taxon>
        <taxon>malvids</taxon>
        <taxon>Brassicales</taxon>
        <taxon>Brassicaceae</taxon>
        <taxon>Brassiceae</taxon>
        <taxon>Brassica</taxon>
    </lineage>
</organism>
<accession>A0ABQ7M200</accession>
<reference evidence="3 4" key="1">
    <citation type="submission" date="2021-03" db="EMBL/GenBank/DDBJ databases">
        <authorList>
            <person name="King G.J."/>
            <person name="Bancroft I."/>
            <person name="Baten A."/>
            <person name="Bloomfield J."/>
            <person name="Borpatragohain P."/>
            <person name="He Z."/>
            <person name="Irish N."/>
            <person name="Irwin J."/>
            <person name="Liu K."/>
            <person name="Mauleon R.P."/>
            <person name="Moore J."/>
            <person name="Morris R."/>
            <person name="Ostergaard L."/>
            <person name="Wang B."/>
            <person name="Wells R."/>
        </authorList>
    </citation>
    <scope>NUCLEOTIDE SEQUENCE [LARGE SCALE GENOMIC DNA]</scope>
    <source>
        <strain evidence="3">R-o-18</strain>
        <tissue evidence="3">Leaf</tissue>
    </source>
</reference>
<name>A0ABQ7M200_BRACM</name>
<keyword evidence="4" id="KW-1185">Reference proteome</keyword>
<proteinExistence type="predicted"/>
<protein>
    <submittedName>
        <fullName evidence="3">Uncharacterized protein</fullName>
    </submittedName>
</protein>
<dbReference type="Proteomes" id="UP000823674">
    <property type="component" value="Chromosome A06"/>
</dbReference>
<evidence type="ECO:0000256" key="2">
    <source>
        <dbReference type="SAM" id="MobiDB-lite"/>
    </source>
</evidence>
<feature type="compositionally biased region" description="Basic and acidic residues" evidence="2">
    <location>
        <begin position="311"/>
        <end position="328"/>
    </location>
</feature>